<accession>G5IMV1</accession>
<dbReference type="PANTHER" id="PTHR47099:SF1">
    <property type="entry name" value="METHYLCOBAMIDE:COM METHYLTRANSFERASE MTBA"/>
    <property type="match status" value="1"/>
</dbReference>
<feature type="domain" description="Uroporphyrinogen decarboxylase (URO-D)" evidence="1">
    <location>
        <begin position="57"/>
        <end position="318"/>
    </location>
</feature>
<evidence type="ECO:0000313" key="3">
    <source>
        <dbReference type="Proteomes" id="UP000005384"/>
    </source>
</evidence>
<dbReference type="PANTHER" id="PTHR47099">
    <property type="entry name" value="METHYLCOBAMIDE:COM METHYLTRANSFERASE MTBA"/>
    <property type="match status" value="1"/>
</dbReference>
<dbReference type="Gene3D" id="3.20.20.210">
    <property type="match status" value="1"/>
</dbReference>
<name>G5IMV1_9FIRM</name>
<dbReference type="GO" id="GO:0006779">
    <property type="term" value="P:porphyrin-containing compound biosynthetic process"/>
    <property type="evidence" value="ECO:0007669"/>
    <property type="project" value="InterPro"/>
</dbReference>
<organism evidence="2 3">
    <name type="scientific">Hungatella hathewayi WAL-18680</name>
    <dbReference type="NCBI Taxonomy" id="742737"/>
    <lineage>
        <taxon>Bacteria</taxon>
        <taxon>Bacillati</taxon>
        <taxon>Bacillota</taxon>
        <taxon>Clostridia</taxon>
        <taxon>Lachnospirales</taxon>
        <taxon>Lachnospiraceae</taxon>
        <taxon>Hungatella</taxon>
    </lineage>
</organism>
<comment type="caution">
    <text evidence="2">The sequence shown here is derived from an EMBL/GenBank/DDBJ whole genome shotgun (WGS) entry which is preliminary data.</text>
</comment>
<dbReference type="GO" id="GO:0004853">
    <property type="term" value="F:uroporphyrinogen decarboxylase activity"/>
    <property type="evidence" value="ECO:0007669"/>
    <property type="project" value="InterPro"/>
</dbReference>
<dbReference type="EMBL" id="ADLN01000123">
    <property type="protein sequence ID" value="EHI57192.1"/>
    <property type="molecule type" value="Genomic_DNA"/>
</dbReference>
<protein>
    <recommendedName>
        <fullName evidence="1">Uroporphyrinogen decarboxylase (URO-D) domain-containing protein</fullName>
    </recommendedName>
</protein>
<dbReference type="HOGENOM" id="CLU_040933_1_1_9"/>
<dbReference type="InterPro" id="IPR038071">
    <property type="entry name" value="UROD/MetE-like_sf"/>
</dbReference>
<dbReference type="AlphaFoldDB" id="G5IMV1"/>
<evidence type="ECO:0000259" key="1">
    <source>
        <dbReference type="Pfam" id="PF01208"/>
    </source>
</evidence>
<dbReference type="InterPro" id="IPR052024">
    <property type="entry name" value="Methanogen_methyltrans"/>
</dbReference>
<dbReference type="SUPFAM" id="SSF51726">
    <property type="entry name" value="UROD/MetE-like"/>
    <property type="match status" value="1"/>
</dbReference>
<dbReference type="OrthoDB" id="7375127at2"/>
<reference evidence="2 3" key="1">
    <citation type="submission" date="2011-08" db="EMBL/GenBank/DDBJ databases">
        <title>The Genome Sequence of Clostridium hathewayi WAL-18680.</title>
        <authorList>
            <consortium name="The Broad Institute Genome Sequencing Platform"/>
            <person name="Earl A."/>
            <person name="Ward D."/>
            <person name="Feldgarden M."/>
            <person name="Gevers D."/>
            <person name="Finegold S.M."/>
            <person name="Summanen P.H."/>
            <person name="Molitoris D.R."/>
            <person name="Song M."/>
            <person name="Daigneault M."/>
            <person name="Allen-Vercoe E."/>
            <person name="Young S.K."/>
            <person name="Zeng Q."/>
            <person name="Gargeya S."/>
            <person name="Fitzgerald M."/>
            <person name="Haas B."/>
            <person name="Abouelleil A."/>
            <person name="Alvarado L."/>
            <person name="Arachchi H.M."/>
            <person name="Berlin A."/>
            <person name="Brown A."/>
            <person name="Chapman S.B."/>
            <person name="Chen Z."/>
            <person name="Dunbar C."/>
            <person name="Freedman E."/>
            <person name="Gearin G."/>
            <person name="Gellesch M."/>
            <person name="Goldberg J."/>
            <person name="Griggs A."/>
            <person name="Gujja S."/>
            <person name="Heiman D."/>
            <person name="Howarth C."/>
            <person name="Larson L."/>
            <person name="Lui A."/>
            <person name="MacDonald P.J.P."/>
            <person name="Montmayeur A."/>
            <person name="Murphy C."/>
            <person name="Neiman D."/>
            <person name="Pearson M."/>
            <person name="Priest M."/>
            <person name="Roberts A."/>
            <person name="Saif S."/>
            <person name="Shea T."/>
            <person name="Shenoy N."/>
            <person name="Sisk P."/>
            <person name="Stolte C."/>
            <person name="Sykes S."/>
            <person name="Wortman J."/>
            <person name="Nusbaum C."/>
            <person name="Birren B."/>
        </authorList>
    </citation>
    <scope>NUCLEOTIDE SEQUENCE [LARGE SCALE GENOMIC DNA]</scope>
    <source>
        <strain evidence="2 3">WAL-18680</strain>
    </source>
</reference>
<dbReference type="InterPro" id="IPR000257">
    <property type="entry name" value="Uroporphyrinogen_deCOase"/>
</dbReference>
<dbReference type="PATRIC" id="fig|742737.3.peg.4818"/>
<proteinExistence type="predicted"/>
<gene>
    <name evidence="2" type="ORF">HMPREF9473_04829</name>
</gene>
<keyword evidence="3" id="KW-1185">Reference proteome</keyword>
<dbReference type="Proteomes" id="UP000005384">
    <property type="component" value="Unassembled WGS sequence"/>
</dbReference>
<evidence type="ECO:0000313" key="2">
    <source>
        <dbReference type="EMBL" id="EHI57192.1"/>
    </source>
</evidence>
<sequence length="320" mass="36377">MNKKERVTAAIEGRVPDYVPCGFSLHFPKERAMGEEAVAAHLEFFEKTDTDIFKIMNENMVPDVGEIKVPSDWNKIPTYSLKDDFMQRQLELVKRILDKCDRQAFLLGTLHGICASSIHPIEARYGYEGVRELSCRHIREDKKPVLEAWKRIADGMCQLAEAYLELGLDGIYYAGLGAETRYYTDEEFAECIEPFDKQILQVVKEKGGYNFLHMCKDGLNMQRYASYRELVDVVNWGVYETHFSLEEGRELFPGVTIMGGLANRSGVLVDGTEEELREAVREIITGFGKKGFILGADCTLATEMPYERIKAVVEAARTIK</sequence>
<dbReference type="RefSeq" id="WP_006782817.1">
    <property type="nucleotide sequence ID" value="NZ_CP040506.1"/>
</dbReference>
<dbReference type="Pfam" id="PF01208">
    <property type="entry name" value="URO-D"/>
    <property type="match status" value="1"/>
</dbReference>